<proteinExistence type="predicted"/>
<dbReference type="InterPro" id="IPR002100">
    <property type="entry name" value="TF_MADSbox"/>
</dbReference>
<name>A0A8C4QLT8_EPTBU</name>
<keyword evidence="4" id="KW-0010">Activator</keyword>
<dbReference type="Ensembl" id="ENSEBUT00000017416.1">
    <property type="protein sequence ID" value="ENSEBUP00000016840.1"/>
    <property type="gene ID" value="ENSEBUG00000010544.1"/>
</dbReference>
<evidence type="ECO:0000256" key="5">
    <source>
        <dbReference type="ARBA" id="ARBA00023163"/>
    </source>
</evidence>
<dbReference type="Proteomes" id="UP000694388">
    <property type="component" value="Unplaced"/>
</dbReference>
<dbReference type="GO" id="GO:0046983">
    <property type="term" value="F:protein dimerization activity"/>
    <property type="evidence" value="ECO:0007669"/>
    <property type="project" value="InterPro"/>
</dbReference>
<reference evidence="9" key="1">
    <citation type="submission" date="2025-05" db="UniProtKB">
        <authorList>
            <consortium name="Ensembl"/>
        </authorList>
    </citation>
    <scope>IDENTIFICATION</scope>
</reference>
<accession>A0A8C4QLT8</accession>
<dbReference type="GO" id="GO:0042826">
    <property type="term" value="F:histone deacetylase binding"/>
    <property type="evidence" value="ECO:0007669"/>
    <property type="project" value="TreeGrafter"/>
</dbReference>
<evidence type="ECO:0000313" key="9">
    <source>
        <dbReference type="Ensembl" id="ENSEBUP00000016808.1"/>
    </source>
</evidence>
<dbReference type="SUPFAM" id="SSF55455">
    <property type="entry name" value="SRF-like"/>
    <property type="match status" value="1"/>
</dbReference>
<dbReference type="PANTHER" id="PTHR11945">
    <property type="entry name" value="MADS BOX PROTEIN"/>
    <property type="match status" value="1"/>
</dbReference>
<dbReference type="GO" id="GO:0030154">
    <property type="term" value="P:cell differentiation"/>
    <property type="evidence" value="ECO:0007669"/>
    <property type="project" value="TreeGrafter"/>
</dbReference>
<sequence length="474" mass="50502">MGRKKIQIAKIVDERNRQVTFTKRKFGLMKKAYELSVLCNCEIALIIFNSANKLFQYASTDMDKVLLKYTEYNEPHESRTNSDIVETLRKKGLNGCESPDGEGDDGMGAHSPLNTEKFSKLGDEMDLMMREQRLGPGVLAPNFHLPCGITNLAYGNPAGPLAVPGMLTQRPASTGNPVTVPLLGVEVTPVTSDGTSPLGNGYGCTRGSPNLLAPGVGGLMKQGRPVLGAKSPSPVGHMTHTGMAGIARKPDLRVVIPPNCRPAVPSMSEHEELEMNHRLVSSQQVLQALATPVVSMATPSQHSGYQSNYSTDYSMPSADLNTLSGFGTPTGLHVASLSSWHQHQQQTGHHSTNNLTQLQAVCSSGHLSLQGSPCVSVKSEPVSPPRDRATPSASSGYPMQMPIGIGGHPGPQEACGRSPAECLSNSSYEGCSDRDEPCRADYLGLARSAGMLGPLEPGDVPAVKRLRLAEGWAT</sequence>
<dbReference type="PROSITE" id="PS50066">
    <property type="entry name" value="MADS_BOX_2"/>
    <property type="match status" value="1"/>
</dbReference>
<evidence type="ECO:0000256" key="6">
    <source>
        <dbReference type="ARBA" id="ARBA00023242"/>
    </source>
</evidence>
<dbReference type="OMA" id="HEELEMN"/>
<evidence type="ECO:0000259" key="8">
    <source>
        <dbReference type="PROSITE" id="PS50066"/>
    </source>
</evidence>
<dbReference type="PROSITE" id="PS00350">
    <property type="entry name" value="MADS_BOX_1"/>
    <property type="match status" value="1"/>
</dbReference>
<dbReference type="InterPro" id="IPR033896">
    <property type="entry name" value="MEF2-like_N"/>
</dbReference>
<dbReference type="CDD" id="cd00265">
    <property type="entry name" value="MADS_MEF2_like"/>
    <property type="match status" value="1"/>
</dbReference>
<dbReference type="GO" id="GO:0005634">
    <property type="term" value="C:nucleus"/>
    <property type="evidence" value="ECO:0007669"/>
    <property type="project" value="UniProtKB-SubCell"/>
</dbReference>
<dbReference type="Ensembl" id="ENSEBUT00000017384.1">
    <property type="protein sequence ID" value="ENSEBUP00000016808.1"/>
    <property type="gene ID" value="ENSEBUG00000010544.1"/>
</dbReference>
<dbReference type="GeneTree" id="ENSGT00940000157492"/>
<protein>
    <submittedName>
        <fullName evidence="9">Myocyte enhancer factor 2cb</fullName>
    </submittedName>
</protein>
<evidence type="ECO:0000256" key="2">
    <source>
        <dbReference type="ARBA" id="ARBA00023015"/>
    </source>
</evidence>
<dbReference type="PRINTS" id="PR00404">
    <property type="entry name" value="MADSDOMAIN"/>
</dbReference>
<evidence type="ECO:0000256" key="4">
    <source>
        <dbReference type="ARBA" id="ARBA00023159"/>
    </source>
</evidence>
<dbReference type="SMART" id="SM00432">
    <property type="entry name" value="MADS"/>
    <property type="match status" value="1"/>
</dbReference>
<evidence type="ECO:0000313" key="10">
    <source>
        <dbReference type="Proteomes" id="UP000694388"/>
    </source>
</evidence>
<keyword evidence="6" id="KW-0539">Nucleus</keyword>
<dbReference type="GO" id="GO:0000978">
    <property type="term" value="F:RNA polymerase II cis-regulatory region sequence-specific DNA binding"/>
    <property type="evidence" value="ECO:0007669"/>
    <property type="project" value="TreeGrafter"/>
</dbReference>
<comment type="subcellular location">
    <subcellularLocation>
        <location evidence="1">Nucleus</location>
    </subcellularLocation>
</comment>
<feature type="region of interest" description="Disordered" evidence="7">
    <location>
        <begin position="92"/>
        <end position="114"/>
    </location>
</feature>
<keyword evidence="2" id="KW-0805">Transcription regulation</keyword>
<dbReference type="FunFam" id="3.40.1810.10:FF:000001">
    <property type="entry name" value="Myocyte-specific enhancer factor 2A homolog"/>
    <property type="match status" value="1"/>
</dbReference>
<keyword evidence="3" id="KW-0238">DNA-binding</keyword>
<dbReference type="GO" id="GO:0007507">
    <property type="term" value="P:heart development"/>
    <property type="evidence" value="ECO:0007669"/>
    <property type="project" value="TreeGrafter"/>
</dbReference>
<dbReference type="PANTHER" id="PTHR11945:SF840">
    <property type="entry name" value="MYOCYTE-SPECIFIC ENHANCER FACTOR 2A"/>
    <property type="match status" value="1"/>
</dbReference>
<evidence type="ECO:0000256" key="1">
    <source>
        <dbReference type="ARBA" id="ARBA00004123"/>
    </source>
</evidence>
<dbReference type="InterPro" id="IPR036879">
    <property type="entry name" value="TF_MADSbox_sf"/>
</dbReference>
<keyword evidence="10" id="KW-1185">Reference proteome</keyword>
<evidence type="ECO:0000256" key="7">
    <source>
        <dbReference type="SAM" id="MobiDB-lite"/>
    </source>
</evidence>
<organism evidence="9 10">
    <name type="scientific">Eptatretus burgeri</name>
    <name type="common">Inshore hagfish</name>
    <dbReference type="NCBI Taxonomy" id="7764"/>
    <lineage>
        <taxon>Eukaryota</taxon>
        <taxon>Metazoa</taxon>
        <taxon>Chordata</taxon>
        <taxon>Craniata</taxon>
        <taxon>Vertebrata</taxon>
        <taxon>Cyclostomata</taxon>
        <taxon>Myxini</taxon>
        <taxon>Myxiniformes</taxon>
        <taxon>Myxinidae</taxon>
        <taxon>Eptatretinae</taxon>
        <taxon>Eptatretus</taxon>
    </lineage>
</organism>
<evidence type="ECO:0000256" key="3">
    <source>
        <dbReference type="ARBA" id="ARBA00023125"/>
    </source>
</evidence>
<dbReference type="Pfam" id="PF00319">
    <property type="entry name" value="SRF-TF"/>
    <property type="match status" value="1"/>
</dbReference>
<feature type="region of interest" description="Disordered" evidence="7">
    <location>
        <begin position="373"/>
        <end position="397"/>
    </location>
</feature>
<dbReference type="AlphaFoldDB" id="A0A8C4QLT8"/>
<dbReference type="Gene3D" id="3.40.1810.10">
    <property type="entry name" value="Transcription factor, MADS-box"/>
    <property type="match status" value="1"/>
</dbReference>
<dbReference type="GO" id="GO:0045944">
    <property type="term" value="P:positive regulation of transcription by RNA polymerase II"/>
    <property type="evidence" value="ECO:0007669"/>
    <property type="project" value="InterPro"/>
</dbReference>
<dbReference type="GO" id="GO:0000981">
    <property type="term" value="F:DNA-binding transcription factor activity, RNA polymerase II-specific"/>
    <property type="evidence" value="ECO:0007669"/>
    <property type="project" value="TreeGrafter"/>
</dbReference>
<keyword evidence="5" id="KW-0804">Transcription</keyword>
<feature type="domain" description="MADS-box" evidence="8">
    <location>
        <begin position="1"/>
        <end position="61"/>
    </location>
</feature>